<proteinExistence type="predicted"/>
<evidence type="ECO:0000313" key="3">
    <source>
        <dbReference type="Proteomes" id="UP000308444"/>
    </source>
</evidence>
<feature type="non-terminal residue" evidence="2">
    <location>
        <position position="71"/>
    </location>
</feature>
<sequence length="71" mass="6743">WSGPAEVDAYAASYKATDGSSGSLSISGTTATLGGIKPGVTYSFSVVAKKGTGTSPAVGASFTAPGGTPDA</sequence>
<gene>
    <name evidence="2" type="ORF">FC695_40935</name>
</gene>
<protein>
    <submittedName>
        <fullName evidence="2">Fibronectin type III domain-containing protein</fullName>
    </submittedName>
</protein>
<dbReference type="AlphaFoldDB" id="A0A9X9A0W3"/>
<accession>A0A9X9A0W3</accession>
<reference evidence="2 3" key="1">
    <citation type="journal article" date="2019" name="Environ. Microbiol.">
        <title>An active ?-lactamase is a part of an orchestrated cell wall stress resistance network of Bacillus subtilis and related rhizosphere species.</title>
        <authorList>
            <person name="Bucher T."/>
            <person name="Keren-Paz A."/>
            <person name="Hausser J."/>
            <person name="Olender T."/>
            <person name="Cytryn E."/>
            <person name="Kolodkin-Gal I."/>
        </authorList>
    </citation>
    <scope>NUCLEOTIDE SEQUENCE [LARGE SCALE GENOMIC DNA]</scope>
    <source>
        <strain evidence="2 3">I32</strain>
    </source>
</reference>
<dbReference type="InterPro" id="IPR036116">
    <property type="entry name" value="FN3_sf"/>
</dbReference>
<comment type="caution">
    <text evidence="2">The sequence shown here is derived from an EMBL/GenBank/DDBJ whole genome shotgun (WGS) entry which is preliminary data.</text>
</comment>
<dbReference type="InterPro" id="IPR003961">
    <property type="entry name" value="FN3_dom"/>
</dbReference>
<dbReference type="SUPFAM" id="SSF49265">
    <property type="entry name" value="Fibronectin type III"/>
    <property type="match status" value="1"/>
</dbReference>
<dbReference type="Gene3D" id="2.60.40.10">
    <property type="entry name" value="Immunoglobulins"/>
    <property type="match status" value="1"/>
</dbReference>
<dbReference type="Proteomes" id="UP000308444">
    <property type="component" value="Unassembled WGS sequence"/>
</dbReference>
<dbReference type="Pfam" id="PF00041">
    <property type="entry name" value="fn3"/>
    <property type="match status" value="1"/>
</dbReference>
<dbReference type="CDD" id="cd00063">
    <property type="entry name" value="FN3"/>
    <property type="match status" value="1"/>
</dbReference>
<name>A0A9X9A0W3_BACCE</name>
<evidence type="ECO:0000313" key="2">
    <source>
        <dbReference type="EMBL" id="TKI83863.1"/>
    </source>
</evidence>
<dbReference type="InterPro" id="IPR013783">
    <property type="entry name" value="Ig-like_fold"/>
</dbReference>
<organism evidence="2 3">
    <name type="scientific">Bacillus cereus</name>
    <dbReference type="NCBI Taxonomy" id="1396"/>
    <lineage>
        <taxon>Bacteria</taxon>
        <taxon>Bacillati</taxon>
        <taxon>Bacillota</taxon>
        <taxon>Bacilli</taxon>
        <taxon>Bacillales</taxon>
        <taxon>Bacillaceae</taxon>
        <taxon>Bacillus</taxon>
        <taxon>Bacillus cereus group</taxon>
    </lineage>
</organism>
<feature type="non-terminal residue" evidence="2">
    <location>
        <position position="1"/>
    </location>
</feature>
<dbReference type="PROSITE" id="PS50853">
    <property type="entry name" value="FN3"/>
    <property type="match status" value="1"/>
</dbReference>
<dbReference type="EMBL" id="SZOH01004647">
    <property type="protein sequence ID" value="TKI83863.1"/>
    <property type="molecule type" value="Genomic_DNA"/>
</dbReference>
<evidence type="ECO:0000259" key="1">
    <source>
        <dbReference type="PROSITE" id="PS50853"/>
    </source>
</evidence>
<feature type="domain" description="Fibronectin type-III" evidence="1">
    <location>
        <begin position="1"/>
        <end position="71"/>
    </location>
</feature>